<dbReference type="GO" id="GO:0032955">
    <property type="term" value="P:regulation of division septum assembly"/>
    <property type="evidence" value="ECO:0007669"/>
    <property type="project" value="TreeGrafter"/>
</dbReference>
<dbReference type="PROSITE" id="PS00741">
    <property type="entry name" value="DH_1"/>
    <property type="match status" value="1"/>
</dbReference>
<feature type="compositionally biased region" description="Basic and acidic residues" evidence="1">
    <location>
        <begin position="788"/>
        <end position="806"/>
    </location>
</feature>
<feature type="region of interest" description="Disordered" evidence="1">
    <location>
        <begin position="1820"/>
        <end position="1948"/>
    </location>
</feature>
<feature type="compositionally biased region" description="Polar residues" evidence="1">
    <location>
        <begin position="1398"/>
        <end position="1411"/>
    </location>
</feature>
<dbReference type="GO" id="GO:0005737">
    <property type="term" value="C:cytoplasm"/>
    <property type="evidence" value="ECO:0007669"/>
    <property type="project" value="TreeGrafter"/>
</dbReference>
<dbReference type="InterPro" id="IPR035899">
    <property type="entry name" value="DBL_dom_sf"/>
</dbReference>
<feature type="compositionally biased region" description="Basic and acidic residues" evidence="1">
    <location>
        <begin position="1008"/>
        <end position="1024"/>
    </location>
</feature>
<feature type="compositionally biased region" description="Pro residues" evidence="1">
    <location>
        <begin position="1188"/>
        <end position="1200"/>
    </location>
</feature>
<feature type="compositionally biased region" description="Low complexity" evidence="1">
    <location>
        <begin position="1078"/>
        <end position="1095"/>
    </location>
</feature>
<feature type="compositionally biased region" description="Low complexity" evidence="1">
    <location>
        <begin position="65"/>
        <end position="77"/>
    </location>
</feature>
<dbReference type="InterPro" id="IPR027267">
    <property type="entry name" value="AH/BAR_dom_sf"/>
</dbReference>
<feature type="compositionally biased region" description="Low complexity" evidence="1">
    <location>
        <begin position="89"/>
        <end position="114"/>
    </location>
</feature>
<feature type="compositionally biased region" description="Low complexity" evidence="1">
    <location>
        <begin position="1119"/>
        <end position="1134"/>
    </location>
</feature>
<comment type="caution">
    <text evidence="3">The sequence shown here is derived from an EMBL/GenBank/DDBJ whole genome shotgun (WGS) entry which is preliminary data.</text>
</comment>
<dbReference type="GO" id="GO:0005085">
    <property type="term" value="F:guanyl-nucleotide exchange factor activity"/>
    <property type="evidence" value="ECO:0007669"/>
    <property type="project" value="InterPro"/>
</dbReference>
<feature type="compositionally biased region" description="Low complexity" evidence="1">
    <location>
        <begin position="547"/>
        <end position="578"/>
    </location>
</feature>
<proteinExistence type="predicted"/>
<feature type="region of interest" description="Disordered" evidence="1">
    <location>
        <begin position="833"/>
        <end position="947"/>
    </location>
</feature>
<feature type="region of interest" description="Disordered" evidence="1">
    <location>
        <begin position="1"/>
        <end position="119"/>
    </location>
</feature>
<feature type="compositionally biased region" description="Low complexity" evidence="1">
    <location>
        <begin position="1909"/>
        <end position="1927"/>
    </location>
</feature>
<gene>
    <name evidence="3" type="ORF">ARB_02419</name>
</gene>
<dbReference type="InterPro" id="IPR051492">
    <property type="entry name" value="Dynamin-Rho_GEF"/>
</dbReference>
<feature type="compositionally biased region" description="Polar residues" evidence="1">
    <location>
        <begin position="313"/>
        <end position="332"/>
    </location>
</feature>
<feature type="compositionally biased region" description="Basic and acidic residues" evidence="1">
    <location>
        <begin position="49"/>
        <end position="64"/>
    </location>
</feature>
<feature type="region of interest" description="Disordered" evidence="1">
    <location>
        <begin position="1075"/>
        <end position="1306"/>
    </location>
</feature>
<dbReference type="STRING" id="663331.D4B1T8"/>
<evidence type="ECO:0000259" key="2">
    <source>
        <dbReference type="PROSITE" id="PS50010"/>
    </source>
</evidence>
<dbReference type="GO" id="GO:0031991">
    <property type="term" value="P:regulation of actomyosin contractile ring contraction"/>
    <property type="evidence" value="ECO:0007669"/>
    <property type="project" value="TreeGrafter"/>
</dbReference>
<dbReference type="EMBL" id="ABSU01000027">
    <property type="protein sequence ID" value="EFE30720.1"/>
    <property type="molecule type" value="Genomic_DNA"/>
</dbReference>
<dbReference type="HOGENOM" id="CLU_001112_0_0_1"/>
<dbReference type="eggNOG" id="KOG3519">
    <property type="taxonomic scope" value="Eukaryota"/>
</dbReference>
<accession>D4B1T8</accession>
<dbReference type="SUPFAM" id="SSF48065">
    <property type="entry name" value="DBL homology domain (DH-domain)"/>
    <property type="match status" value="1"/>
</dbReference>
<name>D4B1T8_ARTBC</name>
<feature type="compositionally biased region" description="Low complexity" evidence="1">
    <location>
        <begin position="1971"/>
        <end position="1984"/>
    </location>
</feature>
<feature type="domain" description="DH" evidence="2">
    <location>
        <begin position="1312"/>
        <end position="1535"/>
    </location>
</feature>
<feature type="region of interest" description="Disordered" evidence="1">
    <location>
        <begin position="135"/>
        <end position="158"/>
    </location>
</feature>
<evidence type="ECO:0000256" key="1">
    <source>
        <dbReference type="SAM" id="MobiDB-lite"/>
    </source>
</evidence>
<dbReference type="Pfam" id="PF00621">
    <property type="entry name" value="RhoGEF"/>
    <property type="match status" value="1"/>
</dbReference>
<dbReference type="Proteomes" id="UP000008866">
    <property type="component" value="Unassembled WGS sequence"/>
</dbReference>
<dbReference type="PANTHER" id="PTHR22834:SF20">
    <property type="entry name" value="SH3 DOMAIN-CONTAINING PROTEIN"/>
    <property type="match status" value="1"/>
</dbReference>
<dbReference type="InterPro" id="IPR000219">
    <property type="entry name" value="DH_dom"/>
</dbReference>
<dbReference type="SUPFAM" id="SSF103657">
    <property type="entry name" value="BAR/IMD domain-like"/>
    <property type="match status" value="1"/>
</dbReference>
<dbReference type="PROSITE" id="PS50010">
    <property type="entry name" value="DH_2"/>
    <property type="match status" value="1"/>
</dbReference>
<dbReference type="RefSeq" id="XP_003011360.1">
    <property type="nucleotide sequence ID" value="XM_003011314.1"/>
</dbReference>
<feature type="compositionally biased region" description="Low complexity" evidence="1">
    <location>
        <begin position="1262"/>
        <end position="1275"/>
    </location>
</feature>
<organism evidence="3 4">
    <name type="scientific">Arthroderma benhamiae (strain ATCC MYA-4681 / CBS 112371)</name>
    <name type="common">Trichophyton mentagrophytes</name>
    <dbReference type="NCBI Taxonomy" id="663331"/>
    <lineage>
        <taxon>Eukaryota</taxon>
        <taxon>Fungi</taxon>
        <taxon>Dikarya</taxon>
        <taxon>Ascomycota</taxon>
        <taxon>Pezizomycotina</taxon>
        <taxon>Eurotiomycetes</taxon>
        <taxon>Eurotiomycetidae</taxon>
        <taxon>Onygenales</taxon>
        <taxon>Arthrodermataceae</taxon>
        <taxon>Trichophyton</taxon>
    </lineage>
</organism>
<sequence>MSAMSAIAAARECDQDEPADVLLPQTTYQPADAFADPHDYYLQHHHHQTHDQSHHHGHHQRDSRPGSSSIGRGRGSSLAERGLPDFSLSPSKTRTATATPATTTTTPVSTTTSAYKSRQSSLQDLVNRFNQTPDEVVPKPSAVSAHAHARPPPARRPLFGEIIPKPVTAAPVITTATTTPAHLQTGSGSRRARSGSDSCMHTPKQLHFLDSAFDHLPQHHYQNSQHHQHHQHQTLQTQQQTHQQTHPQTHQHIQVDSPTAWYLPALSHRRSQSDLGSPVSPQLNMNPHPISTSFSSRQYQHQQLSRIPLPSRRASQASDSGNSSPSTRTNSALDRYPPVSGPLPPKGISLLPKPTSPPTASTATFSPRYRNRSCSTNTTATTATTSSTASSRRQQQQPQHQHPHHQHNQHPISRDQKSPTLQAFISAPLPKKSPPLRSSRPRQPVSSATTSASRARLVDRISGLQSKDGRAASASASAASHPTTAGSRSASASKKPPELGNVDFAARRQRIQQAFNRTVEENAKKEERAAVRREREIARKMARQEKLQPQPQLDDQQQQQQQQQPEQQNQQLDQPQPEASTVPEPQPVPVPEPEPQILDQVEKSTEPEPQPETESGTGTGPETEQTAADPTLVPEELSEPTTTTTTTTTAEPAKIIIEEETEQTTTAGDQPVNNDCVEPQFTPEEHNNDDSFVTPQEGRSPVLLPVTYQPDQQPEAQQPLDMALHNPYRPKTPESDNTDAVPQSAVTVGTEITTFDPEPQDGLLTHRTMLNHIMQMRESSPSISGTSDGHDDEHDTEHDDTEHDDSTADDGESIRIMLRRSRYLESIARQHEVGNPRHRWSMSSWDSSFQGHPPQGEAEAVSDLGQEDEALTKNQEQEDSCESSHSLHENATTPQPIFPPSPPCEADEVHNPGISSIKQQQQQQQRLHESHDVDDDSSESPVLGNDDHAVIASLERRFSMNMANHYTTIAKQARWDSKRATQLYLQELAKAGYERPRVPILTPGSSESEGKRLSAHDSVSRGTDDGDGEDGVLVADSSTIPTAEFLPARASLHLRDDWETSPSIADWMHLAAGEDEMQPPQSQSQSQSQSQQQPHLPQPEHEYQQHQRQATDATEIPHPSTSTSTSSPASPSASDQEGAETPRIAGPPQFASIDGTVEGLGLEIRVQSPQDGDSPTIPSPFHMHLPVPSQPHHPPPPPPVTSSTSPAAVEDQHQQHQHQHQHAVSVEVSPSVYANSPPTSPMPALPTFHDAPPSSRSEDSLHITPPHTISSSTSHTQDRPSSLAPETTSAFHDILDPASRISPTPEERRLKKRRNVIKELVDTEYTFGQDMTVVVDIYKGTSSSCLGLSPEDIKTLFGNSEQVVQFSMDWQDALKQAARSVYILPKSQRWSSKRSSKCTQNSSATSNSPEPQQIADEENDRKTAIGEAFMANIERMEAVYSDYLRNHDAANRTLEVLLKNKNVNIWLKECREWAADLTSAWDLDSLLVKPVQRILKYPLLLTELLSATPSDHPDYTAISNALAATTSISVRINEMKKRADLVGQVVGSGRKRKESDVRAGLSKAFGRRTEKLKQHVGITEMFADKEYDILSQRFGDNFFQLQLVMRDVEGYLSEIQSSMNKFNDFIVAVERYINLAPSNYPELESKWCRFRLAVKDVMTVALVDHIAQVRKSVITPMVTLLKLHDGPQRVMQKRNKRLMDYVKYKAIKDRGDKPDKKITEQGEQFVALNMALKDELPKLLSLTGKLMEACLNAFVQIQARWLNLVQSRLGYSIERLPQDVNQIITDWSGDFSFSEAQVLSLGVCNGSILADTALVNNYSSPPPSHGADASSSRRPSTVNSATGRTFSGESGNSPKGSHEFLSRSPENMIQTPPSTGFMQHGNGSYVFPASSGSRTRANSTYSVRAQDVTSSHIPSIPSIINSSTRSSVTAQSGSNASFRTSDASPKLPLLSLDTPRLEFFPDHLMSSSRYNVNVNGNNNSNNRNSNHHVAPDPADHPSSPSATRYSGFFSSAMPMAENPEPSSRFHSHASIPMNRSVSAGASSHASYPSAPKEPSILFLAASMFEFNIDRARREAGYPYLTYVAGEIFDVIGEKGDLWLARNQDDPTHQVGWIWTKHFAKLAS</sequence>
<protein>
    <submittedName>
        <fullName evidence="3">Rho guanyl nucleotide exchange factor, putative</fullName>
    </submittedName>
</protein>
<dbReference type="CDD" id="cd07589">
    <property type="entry name" value="BAR_DNMBP"/>
    <property type="match status" value="1"/>
</dbReference>
<feature type="region of interest" description="Disordered" evidence="1">
    <location>
        <begin position="180"/>
        <end position="202"/>
    </location>
</feature>
<feature type="region of interest" description="Disordered" evidence="1">
    <location>
        <begin position="1393"/>
        <end position="1418"/>
    </location>
</feature>
<feature type="region of interest" description="Disordered" evidence="1">
    <location>
        <begin position="778"/>
        <end position="814"/>
    </location>
</feature>
<feature type="compositionally biased region" description="Polar residues" evidence="1">
    <location>
        <begin position="1829"/>
        <end position="1855"/>
    </location>
</feature>
<feature type="compositionally biased region" description="Polar residues" evidence="1">
    <location>
        <begin position="481"/>
        <end position="492"/>
    </location>
</feature>
<feature type="region of interest" description="Disordered" evidence="1">
    <location>
        <begin position="269"/>
        <end position="741"/>
    </location>
</feature>
<feature type="compositionally biased region" description="Low complexity" evidence="1">
    <location>
        <begin position="471"/>
        <end position="480"/>
    </location>
</feature>
<feature type="compositionally biased region" description="Polar residues" evidence="1">
    <location>
        <begin position="1928"/>
        <end position="1943"/>
    </location>
</feature>
<feature type="compositionally biased region" description="Low complexity" evidence="1">
    <location>
        <begin position="349"/>
        <end position="400"/>
    </location>
</feature>
<feature type="compositionally biased region" description="Polar residues" evidence="1">
    <location>
        <begin position="273"/>
        <end position="305"/>
    </location>
</feature>
<feature type="region of interest" description="Disordered" evidence="1">
    <location>
        <begin position="997"/>
        <end position="1033"/>
    </location>
</feature>
<evidence type="ECO:0000313" key="4">
    <source>
        <dbReference type="Proteomes" id="UP000008866"/>
    </source>
</evidence>
<feature type="compositionally biased region" description="Low complexity" evidence="1">
    <location>
        <begin position="180"/>
        <end position="189"/>
    </location>
</feature>
<keyword evidence="4" id="KW-1185">Reference proteome</keyword>
<feature type="region of interest" description="Disordered" evidence="1">
    <location>
        <begin position="1971"/>
        <end position="2003"/>
    </location>
</feature>
<feature type="compositionally biased region" description="Low complexity" evidence="1">
    <location>
        <begin position="612"/>
        <end position="655"/>
    </location>
</feature>
<dbReference type="SMART" id="SM00325">
    <property type="entry name" value="RhoGEF"/>
    <property type="match status" value="1"/>
</dbReference>
<feature type="compositionally biased region" description="Polar residues" evidence="1">
    <location>
        <begin position="1890"/>
        <end position="1903"/>
    </location>
</feature>
<evidence type="ECO:0000313" key="3">
    <source>
        <dbReference type="EMBL" id="EFE30720.1"/>
    </source>
</evidence>
<feature type="compositionally biased region" description="Basic and acidic residues" evidence="1">
    <location>
        <begin position="518"/>
        <end position="546"/>
    </location>
</feature>
<feature type="region of interest" description="Disordered" evidence="1">
    <location>
        <begin position="221"/>
        <end position="254"/>
    </location>
</feature>
<feature type="compositionally biased region" description="Pro residues" evidence="1">
    <location>
        <begin position="584"/>
        <end position="594"/>
    </location>
</feature>
<feature type="compositionally biased region" description="Low complexity" evidence="1">
    <location>
        <begin position="426"/>
        <end position="455"/>
    </location>
</feature>
<feature type="compositionally biased region" description="Low complexity" evidence="1">
    <location>
        <begin position="233"/>
        <end position="254"/>
    </location>
</feature>
<reference evidence="4" key="1">
    <citation type="journal article" date="2011" name="Genome Biol.">
        <title>Comparative and functional genomics provide insights into the pathogenicity of dermatophytic fungi.</title>
        <authorList>
            <person name="Burmester A."/>
            <person name="Shelest E."/>
            <person name="Gloeckner G."/>
            <person name="Heddergott C."/>
            <person name="Schindler S."/>
            <person name="Staib P."/>
            <person name="Heidel A."/>
            <person name="Felder M."/>
            <person name="Petzold A."/>
            <person name="Szafranski K."/>
            <person name="Feuermann M."/>
            <person name="Pedruzzi I."/>
            <person name="Priebe S."/>
            <person name="Groth M."/>
            <person name="Winkler R."/>
            <person name="Li W."/>
            <person name="Kniemeyer O."/>
            <person name="Schroeckh V."/>
            <person name="Hertweck C."/>
            <person name="Hube B."/>
            <person name="White T.C."/>
            <person name="Platzer M."/>
            <person name="Guthke R."/>
            <person name="Heitman J."/>
            <person name="Woestemeyer J."/>
            <person name="Zipfel P.F."/>
            <person name="Monod M."/>
            <person name="Brakhage A.A."/>
        </authorList>
    </citation>
    <scope>NUCLEOTIDE SEQUENCE [LARGE SCALE GENOMIC DNA]</scope>
    <source>
        <strain evidence="4">ATCC MYA-4681 / CBS 112371</strain>
    </source>
</reference>
<dbReference type="FunFam" id="1.20.900.10:FF:000053">
    <property type="entry name" value="Rho guanyl nucleotide exchange factor, putative"/>
    <property type="match status" value="1"/>
</dbReference>
<dbReference type="InterPro" id="IPR001331">
    <property type="entry name" value="GDS_CDC24_CS"/>
</dbReference>
<dbReference type="GeneID" id="9524261"/>
<feature type="compositionally biased region" description="Polar residues" evidence="1">
    <location>
        <begin position="1864"/>
        <end position="1877"/>
    </location>
</feature>
<dbReference type="CDD" id="cd00160">
    <property type="entry name" value="RhoGEF"/>
    <property type="match status" value="1"/>
</dbReference>
<dbReference type="GO" id="GO:0035556">
    <property type="term" value="P:intracellular signal transduction"/>
    <property type="evidence" value="ECO:0007669"/>
    <property type="project" value="InterPro"/>
</dbReference>
<dbReference type="KEGG" id="abe:ARB_02419"/>
<dbReference type="Gene3D" id="1.20.1270.60">
    <property type="entry name" value="Arfaptin homology (AH) domain/BAR domain"/>
    <property type="match status" value="1"/>
</dbReference>
<feature type="compositionally biased region" description="Polar residues" evidence="1">
    <location>
        <begin position="841"/>
        <end position="850"/>
    </location>
</feature>
<dbReference type="OMA" id="HSLHENA"/>
<dbReference type="Gene3D" id="1.20.900.10">
    <property type="entry name" value="Dbl homology (DH) domain"/>
    <property type="match status" value="1"/>
</dbReference>
<dbReference type="PANTHER" id="PTHR22834">
    <property type="entry name" value="NUCLEAR FUSION PROTEIN FUS2"/>
    <property type="match status" value="1"/>
</dbReference>